<protein>
    <recommendedName>
        <fullName evidence="4">SnoaL-like domain-containing protein</fullName>
    </recommendedName>
</protein>
<dbReference type="AlphaFoldDB" id="A0A8H6YYG4"/>
<feature type="chain" id="PRO_5034001008" description="SnoaL-like domain-containing protein" evidence="1">
    <location>
        <begin position="20"/>
        <end position="167"/>
    </location>
</feature>
<accession>A0A8H6YYG4</accession>
<reference evidence="2" key="1">
    <citation type="submission" date="2020-05" db="EMBL/GenBank/DDBJ databases">
        <title>Mycena genomes resolve the evolution of fungal bioluminescence.</title>
        <authorList>
            <person name="Tsai I.J."/>
        </authorList>
    </citation>
    <scope>NUCLEOTIDE SEQUENCE</scope>
    <source>
        <strain evidence="2">CCC161011</strain>
    </source>
</reference>
<evidence type="ECO:0000313" key="2">
    <source>
        <dbReference type="EMBL" id="KAF7368798.1"/>
    </source>
</evidence>
<evidence type="ECO:0000313" key="3">
    <source>
        <dbReference type="Proteomes" id="UP000620124"/>
    </source>
</evidence>
<organism evidence="2 3">
    <name type="scientific">Mycena venus</name>
    <dbReference type="NCBI Taxonomy" id="2733690"/>
    <lineage>
        <taxon>Eukaryota</taxon>
        <taxon>Fungi</taxon>
        <taxon>Dikarya</taxon>
        <taxon>Basidiomycota</taxon>
        <taxon>Agaricomycotina</taxon>
        <taxon>Agaricomycetes</taxon>
        <taxon>Agaricomycetidae</taxon>
        <taxon>Agaricales</taxon>
        <taxon>Marasmiineae</taxon>
        <taxon>Mycenaceae</taxon>
        <taxon>Mycena</taxon>
    </lineage>
</organism>
<name>A0A8H6YYG4_9AGAR</name>
<keyword evidence="3" id="KW-1185">Reference proteome</keyword>
<dbReference type="OrthoDB" id="3927857at2759"/>
<proteinExistence type="predicted"/>
<evidence type="ECO:0000256" key="1">
    <source>
        <dbReference type="SAM" id="SignalP"/>
    </source>
</evidence>
<sequence>MHFFFSIISTLVALTSVLAVPNAGTEKPNLARAEEDLTEWFKSSVVSIFPNHTGWDTSYAQYFNQTLVASFGLPKYNYSSLMGFYTLVNELIAADGYNPFTVEFTSITINPNANDAGGIAVATGLVKGYKDGALVASATDGLFATISVVDGERKYTEWHEISNFKLS</sequence>
<dbReference type="Proteomes" id="UP000620124">
    <property type="component" value="Unassembled WGS sequence"/>
</dbReference>
<gene>
    <name evidence="2" type="ORF">MVEN_00204900</name>
</gene>
<dbReference type="EMBL" id="JACAZI010000002">
    <property type="protein sequence ID" value="KAF7368798.1"/>
    <property type="molecule type" value="Genomic_DNA"/>
</dbReference>
<feature type="signal peptide" evidence="1">
    <location>
        <begin position="1"/>
        <end position="19"/>
    </location>
</feature>
<comment type="caution">
    <text evidence="2">The sequence shown here is derived from an EMBL/GenBank/DDBJ whole genome shotgun (WGS) entry which is preliminary data.</text>
</comment>
<evidence type="ECO:0008006" key="4">
    <source>
        <dbReference type="Google" id="ProtNLM"/>
    </source>
</evidence>
<keyword evidence="1" id="KW-0732">Signal</keyword>